<keyword evidence="1" id="KW-1133">Transmembrane helix</keyword>
<evidence type="ECO:0000256" key="1">
    <source>
        <dbReference type="SAM" id="Phobius"/>
    </source>
</evidence>
<protein>
    <recommendedName>
        <fullName evidence="6">Transmembrane protein</fullName>
    </recommendedName>
</protein>
<accession>A0A1E1ESB8</accession>
<name>A0A1E1ESB8_9VIRU</name>
<proteinExistence type="predicted"/>
<sequence>MILNILLVLIIHFVIKPLILWIVCMYYGIEIDDNDDNND</sequence>
<dbReference type="EMBL" id="AP017644">
    <property type="protein sequence ID" value="BAV61150.1"/>
    <property type="molecule type" value="Genomic_DNA"/>
</dbReference>
<evidence type="ECO:0000313" key="3">
    <source>
        <dbReference type="EMBL" id="BAV62138.1"/>
    </source>
</evidence>
<dbReference type="EMBL" id="AP017645">
    <property type="protein sequence ID" value="BAV62138.1"/>
    <property type="molecule type" value="Genomic_DNA"/>
</dbReference>
<organism evidence="2 5">
    <name type="scientific">Acanthamoeba castellanii mimivirus</name>
    <dbReference type="NCBI Taxonomy" id="1899318"/>
    <lineage>
        <taxon>Viruses</taxon>
        <taxon>Varidnaviria</taxon>
        <taxon>Bamfordvirae</taxon>
        <taxon>Nucleocytoviricota</taxon>
        <taxon>Megaviricetes</taxon>
        <taxon>Imitervirales</taxon>
        <taxon>Mimiviridae</taxon>
        <taxon>Megamimivirinae</taxon>
        <taxon>Mimivirus</taxon>
    </lineage>
</organism>
<evidence type="ECO:0000313" key="2">
    <source>
        <dbReference type="EMBL" id="BAV61150.1"/>
    </source>
</evidence>
<reference evidence="4 5" key="1">
    <citation type="submission" date="2016-09" db="EMBL/GenBank/DDBJ databases">
        <title>Nearly complete genome sequences of 2 Mimiviridae isolates, Mimivirus shirakomae and Mimivirus kasaii from Japanese pond and river mouth.</title>
        <authorList>
            <person name="Takemura M."/>
            <person name="Mikami T."/>
            <person name="Murono S."/>
        </authorList>
    </citation>
    <scope>NUCLEOTIDE SEQUENCE [LARGE SCALE GENOMIC DNA]</scope>
    <source>
        <strain evidence="2 5">Mimivirus kasaii</strain>
        <strain evidence="3 4">Mimivirus shirakomae</strain>
    </source>
</reference>
<evidence type="ECO:0008006" key="6">
    <source>
        <dbReference type="Google" id="ProtNLM"/>
    </source>
</evidence>
<dbReference type="Proteomes" id="UP000240366">
    <property type="component" value="Segment"/>
</dbReference>
<feature type="transmembrane region" description="Helical" evidence="1">
    <location>
        <begin position="7"/>
        <end position="29"/>
    </location>
</feature>
<evidence type="ECO:0000313" key="5">
    <source>
        <dbReference type="Proteomes" id="UP000241484"/>
    </source>
</evidence>
<evidence type="ECO:0000313" key="4">
    <source>
        <dbReference type="Proteomes" id="UP000240366"/>
    </source>
</evidence>
<dbReference type="Proteomes" id="UP000241484">
    <property type="component" value="Segment"/>
</dbReference>
<keyword evidence="1" id="KW-0812">Transmembrane</keyword>
<keyword evidence="1" id="KW-0472">Membrane</keyword>